<evidence type="ECO:0000313" key="1">
    <source>
        <dbReference type="EMBL" id="WRT64454.1"/>
    </source>
</evidence>
<dbReference type="InterPro" id="IPR052780">
    <property type="entry name" value="AAA_Catabolism_Regulators"/>
</dbReference>
<sequence length="238" mass="26411">MAWYLKAGDLTSYSLFEHSRPSFTEDELRELRWRMDVDYIRLYGNAIAMRAAQSRLMRRSKASVINSTEGPFIIEAVDAAVSLIKYGIALHGKGNLRHCPSRTFLRLAVSFGAVAQPEQEIVDLQYALIEALSKASVDDDHVAAYLAKMLNRVFPSFPTGPVQVSNDSETSTNPSAADDRNLLSLFGLESGMPIGSAFDGHMDLVPGFGYDPRSIVSDIEEMLAVSDEYRTNLNYNTM</sequence>
<keyword evidence="2" id="KW-1185">Reference proteome</keyword>
<evidence type="ECO:0000313" key="2">
    <source>
        <dbReference type="Proteomes" id="UP001329825"/>
    </source>
</evidence>
<dbReference type="Proteomes" id="UP001329825">
    <property type="component" value="Chromosome 2"/>
</dbReference>
<protein>
    <recommendedName>
        <fullName evidence="3">C6 transcription factor</fullName>
    </recommendedName>
</protein>
<gene>
    <name evidence="1" type="ORF">IL334_001386</name>
</gene>
<name>A0ABZ1CSW9_9TREE</name>
<proteinExistence type="predicted"/>
<accession>A0ABZ1CSW9</accession>
<dbReference type="EMBL" id="CP141882">
    <property type="protein sequence ID" value="WRT64454.1"/>
    <property type="molecule type" value="Genomic_DNA"/>
</dbReference>
<dbReference type="PANTHER" id="PTHR31644">
    <property type="entry name" value="TRANSCRIPTIONAL ACTIVATOR ARO80-RELATED"/>
    <property type="match status" value="1"/>
</dbReference>
<evidence type="ECO:0008006" key="3">
    <source>
        <dbReference type="Google" id="ProtNLM"/>
    </source>
</evidence>
<organism evidence="1 2">
    <name type="scientific">Kwoniella shivajii</name>
    <dbReference type="NCBI Taxonomy" id="564305"/>
    <lineage>
        <taxon>Eukaryota</taxon>
        <taxon>Fungi</taxon>
        <taxon>Dikarya</taxon>
        <taxon>Basidiomycota</taxon>
        <taxon>Agaricomycotina</taxon>
        <taxon>Tremellomycetes</taxon>
        <taxon>Tremellales</taxon>
        <taxon>Cryptococcaceae</taxon>
        <taxon>Kwoniella</taxon>
    </lineage>
</organism>
<reference evidence="1 2" key="1">
    <citation type="submission" date="2024-01" db="EMBL/GenBank/DDBJ databases">
        <title>Comparative genomics of Cryptococcus and Kwoniella reveals pathogenesis evolution and contrasting modes of karyotype evolution via chromosome fusion or intercentromeric recombination.</title>
        <authorList>
            <person name="Coelho M.A."/>
            <person name="David-Palma M."/>
            <person name="Shea T."/>
            <person name="Bowers K."/>
            <person name="McGinley-Smith S."/>
            <person name="Mohammad A.W."/>
            <person name="Gnirke A."/>
            <person name="Yurkov A.M."/>
            <person name="Nowrousian M."/>
            <person name="Sun S."/>
            <person name="Cuomo C.A."/>
            <person name="Heitman J."/>
        </authorList>
    </citation>
    <scope>NUCLEOTIDE SEQUENCE [LARGE SCALE GENOMIC DNA]</scope>
    <source>
        <strain evidence="1">CBS 11374</strain>
    </source>
</reference>
<dbReference type="RefSeq" id="XP_062789194.1">
    <property type="nucleotide sequence ID" value="XM_062933143.1"/>
</dbReference>
<dbReference type="GeneID" id="87953517"/>